<sequence length="270" mass="29575">MMARKFNILRALFAGAALATAVASAPTSHAIAQTAAAPPPSTALTGPCEVRALNWRGRAFYEVLFMNRVPGGPAGSGNYFNSIGSPLEAPGDVTDARFRELNADTLRREYGGDGVFFNGPRRFVANGVTGIAYNNCAPRVMNSITFYLYGTFEVPNLEAFVTTAPPAYRPLVSKRTNTFIFNAGEKVHELITPEGEVYTMFSLSLKVDPQNSIERLATLGERLTLPAGWRYRVRTLDRELTLSSSYDANPPNTIVLDQFEGNYQHNPGQR</sequence>
<name>A0ABS6IL06_9HYPH</name>
<evidence type="ECO:0000313" key="2">
    <source>
        <dbReference type="EMBL" id="MBU8874685.1"/>
    </source>
</evidence>
<accession>A0ABS6IL06</accession>
<evidence type="ECO:0000313" key="3">
    <source>
        <dbReference type="Proteomes" id="UP000727907"/>
    </source>
</evidence>
<protein>
    <submittedName>
        <fullName evidence="2">Uncharacterized protein</fullName>
    </submittedName>
</protein>
<dbReference type="RefSeq" id="WP_216960638.1">
    <property type="nucleotide sequence ID" value="NZ_JAHOPB010000001.1"/>
</dbReference>
<organism evidence="2 3">
    <name type="scientific">Reyranella humidisoli</name>
    <dbReference type="NCBI Taxonomy" id="2849149"/>
    <lineage>
        <taxon>Bacteria</taxon>
        <taxon>Pseudomonadati</taxon>
        <taxon>Pseudomonadota</taxon>
        <taxon>Alphaproteobacteria</taxon>
        <taxon>Hyphomicrobiales</taxon>
        <taxon>Reyranellaceae</taxon>
        <taxon>Reyranella</taxon>
    </lineage>
</organism>
<comment type="caution">
    <text evidence="2">The sequence shown here is derived from an EMBL/GenBank/DDBJ whole genome shotgun (WGS) entry which is preliminary data.</text>
</comment>
<feature type="chain" id="PRO_5046229390" evidence="1">
    <location>
        <begin position="31"/>
        <end position="270"/>
    </location>
</feature>
<dbReference type="EMBL" id="JAHOPB010000001">
    <property type="protein sequence ID" value="MBU8874685.1"/>
    <property type="molecule type" value="Genomic_DNA"/>
</dbReference>
<dbReference type="Proteomes" id="UP000727907">
    <property type="component" value="Unassembled WGS sequence"/>
</dbReference>
<proteinExistence type="predicted"/>
<keyword evidence="1" id="KW-0732">Signal</keyword>
<keyword evidence="3" id="KW-1185">Reference proteome</keyword>
<evidence type="ECO:0000256" key="1">
    <source>
        <dbReference type="SAM" id="SignalP"/>
    </source>
</evidence>
<reference evidence="2 3" key="1">
    <citation type="submission" date="2021-06" db="EMBL/GenBank/DDBJ databases">
        <authorList>
            <person name="Lee D.H."/>
        </authorList>
    </citation>
    <scope>NUCLEOTIDE SEQUENCE [LARGE SCALE GENOMIC DNA]</scope>
    <source>
        <strain evidence="2 3">MMS21-HV4-11</strain>
    </source>
</reference>
<feature type="signal peptide" evidence="1">
    <location>
        <begin position="1"/>
        <end position="30"/>
    </location>
</feature>
<gene>
    <name evidence="2" type="ORF">KQ910_12995</name>
</gene>